<dbReference type="InterPro" id="IPR036165">
    <property type="entry name" value="YefM-like_sf"/>
</dbReference>
<evidence type="ECO:0000256" key="1">
    <source>
        <dbReference type="ARBA" id="ARBA00009981"/>
    </source>
</evidence>
<dbReference type="Proteomes" id="UP000075787">
    <property type="component" value="Unassembled WGS sequence"/>
</dbReference>
<dbReference type="Gene3D" id="3.40.1620.10">
    <property type="entry name" value="YefM-like domain"/>
    <property type="match status" value="1"/>
</dbReference>
<dbReference type="InterPro" id="IPR051416">
    <property type="entry name" value="phD-YefM_TA_antitoxins"/>
</dbReference>
<gene>
    <name evidence="2" type="ORF">AUP44_22580</name>
</gene>
<dbReference type="GeneID" id="97240946"/>
<evidence type="ECO:0008006" key="4">
    <source>
        <dbReference type="Google" id="ProtNLM"/>
    </source>
</evidence>
<dbReference type="PANTHER" id="PTHR35377:SF8">
    <property type="entry name" value="ANTITOXIN VAPB22"/>
    <property type="match status" value="1"/>
</dbReference>
<reference evidence="2 3" key="1">
    <citation type="submission" date="2015-12" db="EMBL/GenBank/DDBJ databases">
        <title>Genome sequence of Tistrella mobilis MCCC 1A02139.</title>
        <authorList>
            <person name="Lu L."/>
            <person name="Lai Q."/>
            <person name="Shao Z."/>
            <person name="Qian P."/>
        </authorList>
    </citation>
    <scope>NUCLEOTIDE SEQUENCE [LARGE SCALE GENOMIC DNA]</scope>
    <source>
        <strain evidence="2 3">MCCC 1A02139</strain>
    </source>
</reference>
<dbReference type="RefSeq" id="WP_062762017.1">
    <property type="nucleotide sequence ID" value="NZ_CP121034.1"/>
</dbReference>
<comment type="caution">
    <text evidence="2">The sequence shown here is derived from an EMBL/GenBank/DDBJ whole genome shotgun (WGS) entry which is preliminary data.</text>
</comment>
<sequence>MGHVRSIAAAEARDHLDDLLEAVAQGEEVAIMRDGRVIARLIGCPSKEAGSRAVEGVERMIATRAGTTLGGVATIKDLIEDGRR</sequence>
<dbReference type="SUPFAM" id="SSF143120">
    <property type="entry name" value="YefM-like"/>
    <property type="match status" value="1"/>
</dbReference>
<dbReference type="AlphaFoldDB" id="A0A161PY38"/>
<name>A0A161PY38_9PROT</name>
<evidence type="ECO:0000313" key="3">
    <source>
        <dbReference type="Proteomes" id="UP000075787"/>
    </source>
</evidence>
<dbReference type="OrthoDB" id="9800503at2"/>
<organism evidence="2 3">
    <name type="scientific">Tistrella mobilis</name>
    <dbReference type="NCBI Taxonomy" id="171437"/>
    <lineage>
        <taxon>Bacteria</taxon>
        <taxon>Pseudomonadati</taxon>
        <taxon>Pseudomonadota</taxon>
        <taxon>Alphaproteobacteria</taxon>
        <taxon>Geminicoccales</taxon>
        <taxon>Geminicoccaceae</taxon>
        <taxon>Tistrella</taxon>
    </lineage>
</organism>
<dbReference type="PANTHER" id="PTHR35377">
    <property type="entry name" value="ANTITOXIN VAPB49-RELATED-RELATED"/>
    <property type="match status" value="1"/>
</dbReference>
<evidence type="ECO:0000313" key="2">
    <source>
        <dbReference type="EMBL" id="KYO56049.1"/>
    </source>
</evidence>
<proteinExistence type="inferred from homology"/>
<comment type="similarity">
    <text evidence="1">Belongs to the phD/YefM antitoxin family.</text>
</comment>
<accession>A0A161PY38</accession>
<protein>
    <recommendedName>
        <fullName evidence="4">Antitoxin</fullName>
    </recommendedName>
</protein>
<dbReference type="EMBL" id="LPZR01000051">
    <property type="protein sequence ID" value="KYO56049.1"/>
    <property type="molecule type" value="Genomic_DNA"/>
</dbReference>